<comment type="caution">
    <text evidence="3">The sequence shown here is derived from an EMBL/GenBank/DDBJ whole genome shotgun (WGS) entry which is preliminary data.</text>
</comment>
<keyword evidence="3" id="KW-0808">Transferase</keyword>
<proteinExistence type="predicted"/>
<accession>A0A7C3PHQ5</accession>
<dbReference type="InterPro" id="IPR016181">
    <property type="entry name" value="Acyl_CoA_acyltransferase"/>
</dbReference>
<keyword evidence="1" id="KW-0812">Transmembrane</keyword>
<evidence type="ECO:0000259" key="2">
    <source>
        <dbReference type="PROSITE" id="PS51186"/>
    </source>
</evidence>
<keyword evidence="1" id="KW-0472">Membrane</keyword>
<feature type="domain" description="N-acetyltransferase" evidence="2">
    <location>
        <begin position="61"/>
        <end position="192"/>
    </location>
</feature>
<gene>
    <name evidence="3" type="ORF">ENR64_23360</name>
</gene>
<evidence type="ECO:0000313" key="3">
    <source>
        <dbReference type="EMBL" id="HFN00634.1"/>
    </source>
</evidence>
<organism evidence="3">
    <name type="scientific">Oscillatoriales cyanobacterium SpSt-418</name>
    <dbReference type="NCBI Taxonomy" id="2282169"/>
    <lineage>
        <taxon>Bacteria</taxon>
        <taxon>Bacillati</taxon>
        <taxon>Cyanobacteriota</taxon>
        <taxon>Cyanophyceae</taxon>
        <taxon>Oscillatoriophycideae</taxon>
        <taxon>Oscillatoriales</taxon>
    </lineage>
</organism>
<dbReference type="InterPro" id="IPR000182">
    <property type="entry name" value="GNAT_dom"/>
</dbReference>
<dbReference type="PROSITE" id="PS51186">
    <property type="entry name" value="GNAT"/>
    <property type="match status" value="1"/>
</dbReference>
<sequence>MSDLFSLPLGCHLRAAQADDRPMIHKMLRNLERELSPMVENSAWVGWAIAFGVIALAGGYGAIVPGLRSALRLLAAPTLIVGVGVTAAVYYTLQTDWKRYWVIELEGKLIACAKLNRQSDYSVLYDVYVNPVWRGRGLGSYLVQHLAQVATKPLYLAALPARLPFYKRLGFVTVPPNRLPLMLQYDLGLPTRPGIVPLIHL</sequence>
<dbReference type="SUPFAM" id="SSF55729">
    <property type="entry name" value="Acyl-CoA N-acyltransferases (Nat)"/>
    <property type="match status" value="1"/>
</dbReference>
<evidence type="ECO:0000256" key="1">
    <source>
        <dbReference type="SAM" id="Phobius"/>
    </source>
</evidence>
<feature type="transmembrane region" description="Helical" evidence="1">
    <location>
        <begin position="70"/>
        <end position="93"/>
    </location>
</feature>
<dbReference type="EMBL" id="DSRU01000335">
    <property type="protein sequence ID" value="HFN00634.1"/>
    <property type="molecule type" value="Genomic_DNA"/>
</dbReference>
<dbReference type="CDD" id="cd04301">
    <property type="entry name" value="NAT_SF"/>
    <property type="match status" value="1"/>
</dbReference>
<dbReference type="AlphaFoldDB" id="A0A7C3PHQ5"/>
<feature type="transmembrane region" description="Helical" evidence="1">
    <location>
        <begin position="42"/>
        <end position="63"/>
    </location>
</feature>
<reference evidence="3" key="1">
    <citation type="journal article" date="2020" name="mSystems">
        <title>Genome- and Community-Level Interaction Insights into Carbon Utilization and Element Cycling Functions of Hydrothermarchaeota in Hydrothermal Sediment.</title>
        <authorList>
            <person name="Zhou Z."/>
            <person name="Liu Y."/>
            <person name="Xu W."/>
            <person name="Pan J."/>
            <person name="Luo Z.H."/>
            <person name="Li M."/>
        </authorList>
    </citation>
    <scope>NUCLEOTIDE SEQUENCE [LARGE SCALE GENOMIC DNA]</scope>
    <source>
        <strain evidence="3">SpSt-418</strain>
    </source>
</reference>
<name>A0A7C3PHQ5_9CYAN</name>
<dbReference type="Pfam" id="PF13508">
    <property type="entry name" value="Acetyltransf_7"/>
    <property type="match status" value="1"/>
</dbReference>
<protein>
    <submittedName>
        <fullName evidence="3">N-acetyltransferase</fullName>
    </submittedName>
</protein>
<keyword evidence="1" id="KW-1133">Transmembrane helix</keyword>
<dbReference type="GO" id="GO:0016747">
    <property type="term" value="F:acyltransferase activity, transferring groups other than amino-acyl groups"/>
    <property type="evidence" value="ECO:0007669"/>
    <property type="project" value="InterPro"/>
</dbReference>
<dbReference type="Gene3D" id="3.40.630.30">
    <property type="match status" value="1"/>
</dbReference>